<evidence type="ECO:0000313" key="2">
    <source>
        <dbReference type="EMBL" id="KAH3892774.1"/>
    </source>
</evidence>
<dbReference type="InterPro" id="IPR028183">
    <property type="entry name" value="UQCC5"/>
</dbReference>
<reference evidence="2" key="2">
    <citation type="submission" date="2020-11" db="EMBL/GenBank/DDBJ databases">
        <authorList>
            <person name="McCartney M.A."/>
            <person name="Auch B."/>
            <person name="Kono T."/>
            <person name="Mallez S."/>
            <person name="Becker A."/>
            <person name="Gohl D.M."/>
            <person name="Silverstein K.A.T."/>
            <person name="Koren S."/>
            <person name="Bechman K.B."/>
            <person name="Herman A."/>
            <person name="Abrahante J.E."/>
            <person name="Garbe J."/>
        </authorList>
    </citation>
    <scope>NUCLEOTIDE SEQUENCE</scope>
    <source>
        <strain evidence="2">Duluth1</strain>
        <tissue evidence="2">Whole animal</tissue>
    </source>
</reference>
<keyword evidence="1" id="KW-0472">Membrane</keyword>
<evidence type="ECO:0000256" key="1">
    <source>
        <dbReference type="SAM" id="Phobius"/>
    </source>
</evidence>
<proteinExistence type="predicted"/>
<organism evidence="2 3">
    <name type="scientific">Dreissena polymorpha</name>
    <name type="common">Zebra mussel</name>
    <name type="synonym">Mytilus polymorpha</name>
    <dbReference type="NCBI Taxonomy" id="45954"/>
    <lineage>
        <taxon>Eukaryota</taxon>
        <taxon>Metazoa</taxon>
        <taxon>Spiralia</taxon>
        <taxon>Lophotrochozoa</taxon>
        <taxon>Mollusca</taxon>
        <taxon>Bivalvia</taxon>
        <taxon>Autobranchia</taxon>
        <taxon>Heteroconchia</taxon>
        <taxon>Euheterodonta</taxon>
        <taxon>Imparidentia</taxon>
        <taxon>Neoheterodontei</taxon>
        <taxon>Myida</taxon>
        <taxon>Dreissenoidea</taxon>
        <taxon>Dreissenidae</taxon>
        <taxon>Dreissena</taxon>
    </lineage>
</organism>
<gene>
    <name evidence="2" type="ORF">DPMN_016902</name>
</gene>
<keyword evidence="1" id="KW-0812">Transmembrane</keyword>
<feature type="transmembrane region" description="Helical" evidence="1">
    <location>
        <begin position="21"/>
        <end position="43"/>
    </location>
</feature>
<reference evidence="2" key="1">
    <citation type="journal article" date="2019" name="bioRxiv">
        <title>The Genome of the Zebra Mussel, Dreissena polymorpha: A Resource for Invasive Species Research.</title>
        <authorList>
            <person name="McCartney M.A."/>
            <person name="Auch B."/>
            <person name="Kono T."/>
            <person name="Mallez S."/>
            <person name="Zhang Y."/>
            <person name="Obille A."/>
            <person name="Becker A."/>
            <person name="Abrahante J.E."/>
            <person name="Garbe J."/>
            <person name="Badalamenti J.P."/>
            <person name="Herman A."/>
            <person name="Mangelson H."/>
            <person name="Liachko I."/>
            <person name="Sullivan S."/>
            <person name="Sone E.D."/>
            <person name="Koren S."/>
            <person name="Silverstein K.A.T."/>
            <person name="Beckman K.B."/>
            <person name="Gohl D.M."/>
        </authorList>
    </citation>
    <scope>NUCLEOTIDE SEQUENCE</scope>
    <source>
        <strain evidence="2">Duluth1</strain>
        <tissue evidence="2">Whole animal</tissue>
    </source>
</reference>
<comment type="caution">
    <text evidence="2">The sequence shown here is derived from an EMBL/GenBank/DDBJ whole genome shotgun (WGS) entry which is preliminary data.</text>
</comment>
<keyword evidence="3" id="KW-1185">Reference proteome</keyword>
<name>A0A9D4NFN1_DREPO</name>
<accession>A0A9D4NFN1</accession>
<keyword evidence="1" id="KW-1133">Transmembrane helix</keyword>
<dbReference type="Pfam" id="PF15114">
    <property type="entry name" value="UPF0640"/>
    <property type="match status" value="1"/>
</dbReference>
<dbReference type="EMBL" id="JAIWYP010000001">
    <property type="protein sequence ID" value="KAH3892774.1"/>
    <property type="molecule type" value="Genomic_DNA"/>
</dbReference>
<protein>
    <submittedName>
        <fullName evidence="2">Uncharacterized protein</fullName>
    </submittedName>
</protein>
<evidence type="ECO:0000313" key="3">
    <source>
        <dbReference type="Proteomes" id="UP000828390"/>
    </source>
</evidence>
<dbReference type="AlphaFoldDB" id="A0A9D4NFN1"/>
<dbReference type="PANTHER" id="PTHR35250:SF1">
    <property type="entry name" value="UBIQUINOL-CYTOCHROME-C REDUCTASE COMPLEX ASSEMBLY FACTOR 5"/>
    <property type="match status" value="1"/>
</dbReference>
<sequence>MVRQGLAAKVLDAIPGKKIFGLYRLLPIYFLLGAAVEFSMIHWRPKGVNFYDTYKRKHVDKEARSQINFEDLREKVLKGKQL</sequence>
<dbReference type="Proteomes" id="UP000828390">
    <property type="component" value="Unassembled WGS sequence"/>
</dbReference>
<dbReference type="PANTHER" id="PTHR35250">
    <property type="entry name" value="SMALL INTEGRAL MEMBRANE PROTEIN 4"/>
    <property type="match status" value="1"/>
</dbReference>